<feature type="compositionally biased region" description="Basic and acidic residues" evidence="1">
    <location>
        <begin position="52"/>
        <end position="64"/>
    </location>
</feature>
<feature type="compositionally biased region" description="Basic and acidic residues" evidence="1">
    <location>
        <begin position="27"/>
        <end position="38"/>
    </location>
</feature>
<dbReference type="EMBL" id="KV417267">
    <property type="protein sequence ID" value="KZP01362.1"/>
    <property type="molecule type" value="Genomic_DNA"/>
</dbReference>
<feature type="compositionally biased region" description="Basic and acidic residues" evidence="1">
    <location>
        <begin position="1"/>
        <end position="17"/>
    </location>
</feature>
<feature type="region of interest" description="Disordered" evidence="1">
    <location>
        <begin position="1"/>
        <end position="81"/>
    </location>
</feature>
<dbReference type="Proteomes" id="UP000076738">
    <property type="component" value="Unassembled WGS sequence"/>
</dbReference>
<protein>
    <submittedName>
        <fullName evidence="2">Uncharacterized protein</fullName>
    </submittedName>
</protein>
<feature type="compositionally biased region" description="Basic and acidic residues" evidence="1">
    <location>
        <begin position="105"/>
        <end position="116"/>
    </location>
</feature>
<dbReference type="AlphaFoldDB" id="A0A167RWX4"/>
<organism evidence="2 3">
    <name type="scientific">Calocera viscosa (strain TUFC12733)</name>
    <dbReference type="NCBI Taxonomy" id="1330018"/>
    <lineage>
        <taxon>Eukaryota</taxon>
        <taxon>Fungi</taxon>
        <taxon>Dikarya</taxon>
        <taxon>Basidiomycota</taxon>
        <taxon>Agaricomycotina</taxon>
        <taxon>Dacrymycetes</taxon>
        <taxon>Dacrymycetales</taxon>
        <taxon>Dacrymycetaceae</taxon>
        <taxon>Calocera</taxon>
    </lineage>
</organism>
<reference evidence="2 3" key="1">
    <citation type="journal article" date="2016" name="Mol. Biol. Evol.">
        <title>Comparative Genomics of Early-Diverging Mushroom-Forming Fungi Provides Insights into the Origins of Lignocellulose Decay Capabilities.</title>
        <authorList>
            <person name="Nagy L.G."/>
            <person name="Riley R."/>
            <person name="Tritt A."/>
            <person name="Adam C."/>
            <person name="Daum C."/>
            <person name="Floudas D."/>
            <person name="Sun H."/>
            <person name="Yadav J.S."/>
            <person name="Pangilinan J."/>
            <person name="Larsson K.H."/>
            <person name="Matsuura K."/>
            <person name="Barry K."/>
            <person name="Labutti K."/>
            <person name="Kuo R."/>
            <person name="Ohm R.A."/>
            <person name="Bhattacharya S.S."/>
            <person name="Shirouzu T."/>
            <person name="Yoshinaga Y."/>
            <person name="Martin F.M."/>
            <person name="Grigoriev I.V."/>
            <person name="Hibbett D.S."/>
        </authorList>
    </citation>
    <scope>NUCLEOTIDE SEQUENCE [LARGE SCALE GENOMIC DNA]</scope>
    <source>
        <strain evidence="2 3">TUFC12733</strain>
    </source>
</reference>
<evidence type="ECO:0000256" key="1">
    <source>
        <dbReference type="SAM" id="MobiDB-lite"/>
    </source>
</evidence>
<feature type="region of interest" description="Disordered" evidence="1">
    <location>
        <begin position="105"/>
        <end position="128"/>
    </location>
</feature>
<proteinExistence type="predicted"/>
<accession>A0A167RWX4</accession>
<keyword evidence="3" id="KW-1185">Reference proteome</keyword>
<gene>
    <name evidence="2" type="ORF">CALVIDRAFT_524423</name>
</gene>
<name>A0A167RWX4_CALVF</name>
<sequence>MKRDRKTADPQKGKQINDQRSGGKSGSQKEGHGKDRRSTRVIKQEPTPAPRQEPEVAEIKREEGAVDGLEQTRVEPSNEVVGQDLFQEELAALFVALEPRIEDGLKVDARRQRDWEESQSGRSGHDQRPMTLLDRVFAVIDVSTRPTKYDTLILNGYRSDEKLCDCAFMSSDRPQAHDRRIGMTG</sequence>
<evidence type="ECO:0000313" key="3">
    <source>
        <dbReference type="Proteomes" id="UP000076738"/>
    </source>
</evidence>
<evidence type="ECO:0000313" key="2">
    <source>
        <dbReference type="EMBL" id="KZP01362.1"/>
    </source>
</evidence>